<organism evidence="1 2">
    <name type="scientific">Streptococcus pyogenes serotype M3 (strain ATCC BAA-595 / MGAS315)</name>
    <dbReference type="NCBI Taxonomy" id="198466"/>
    <lineage>
        <taxon>Bacteria</taxon>
        <taxon>Bacillati</taxon>
        <taxon>Bacillota</taxon>
        <taxon>Bacilli</taxon>
        <taxon>Lactobacillales</taxon>
        <taxon>Streptococcaceae</taxon>
        <taxon>Streptococcus</taxon>
    </lineage>
</organism>
<evidence type="ECO:0000313" key="2">
    <source>
        <dbReference type="Proteomes" id="UP000000564"/>
    </source>
</evidence>
<evidence type="ECO:0008006" key="3">
    <source>
        <dbReference type="Google" id="ProtNLM"/>
    </source>
</evidence>
<accession>A0A0H2UXL9</accession>
<dbReference type="EMBL" id="AE014074">
    <property type="protein sequence ID" value="AAM80290.1"/>
    <property type="molecule type" value="Genomic_DNA"/>
</dbReference>
<reference evidence="1 2" key="1">
    <citation type="journal article" date="2002" name="Proc. Natl. Acad. Sci. U.S.A.">
        <title>Genome sequence of a serotype M3 strain of group A Streptococcus: phage-encoded toxins, the high-virulence phenotype, and clone emergence.</title>
        <authorList>
            <person name="Beres S.B."/>
            <person name="Sylva G.L."/>
            <person name="Barbian K.D."/>
            <person name="Lei B."/>
            <person name="Hoff J.S."/>
            <person name="Mammarella N.D."/>
            <person name="Liu M.Y."/>
            <person name="Smoot J.C."/>
            <person name="Porcella S.F."/>
            <person name="Parkins L.D."/>
            <person name="Campbell D.S."/>
            <person name="Smith T.M."/>
            <person name="McCormick J.K."/>
            <person name="Leung D.Y."/>
            <person name="Schlievert P.M."/>
            <person name="Musser J.M."/>
        </authorList>
    </citation>
    <scope>NUCLEOTIDE SEQUENCE [LARGE SCALE GENOMIC DNA]</scope>
    <source>
        <strain evidence="2">ATCC BAA-595 / MGAS315</strain>
    </source>
</reference>
<proteinExistence type="predicted"/>
<gene>
    <name evidence="1" type="ordered locus">SpyM3_1683</name>
</gene>
<dbReference type="RefSeq" id="WP_002994564.1">
    <property type="nucleotide sequence ID" value="NC_004070.1"/>
</dbReference>
<name>A0A0H2UXL9_STRP3</name>
<evidence type="ECO:0000313" key="1">
    <source>
        <dbReference type="EMBL" id="AAM80290.1"/>
    </source>
</evidence>
<dbReference type="HOGENOM" id="CLU_2511322_0_0_9"/>
<dbReference type="KEGG" id="spg:SpyM3_1683"/>
<dbReference type="Proteomes" id="UP000000564">
    <property type="component" value="Chromosome"/>
</dbReference>
<dbReference type="AlphaFoldDB" id="A0A0H2UXL9"/>
<protein>
    <recommendedName>
        <fullName evidence="3">Transcriptional regulator</fullName>
    </recommendedName>
</protein>
<sequence>MTQNVCQQNITYTVKERFASYTLEAQANQEVHLNLTLLANRFGTSDRHLKHVLKQPIFQRIIEHICFKTYRIADLDALTQLRPLRYAAH</sequence>